<organism evidence="1 2">
    <name type="scientific">Hymenobacter frigidus</name>
    <dbReference type="NCBI Taxonomy" id="1524095"/>
    <lineage>
        <taxon>Bacteria</taxon>
        <taxon>Pseudomonadati</taxon>
        <taxon>Bacteroidota</taxon>
        <taxon>Cytophagia</taxon>
        <taxon>Cytophagales</taxon>
        <taxon>Hymenobacteraceae</taxon>
        <taxon>Hymenobacter</taxon>
    </lineage>
</organism>
<dbReference type="EMBL" id="BMGY01000013">
    <property type="protein sequence ID" value="GGH84881.1"/>
    <property type="molecule type" value="Genomic_DNA"/>
</dbReference>
<evidence type="ECO:0000313" key="2">
    <source>
        <dbReference type="Proteomes" id="UP000637774"/>
    </source>
</evidence>
<protein>
    <submittedName>
        <fullName evidence="1">Uncharacterized protein</fullName>
    </submittedName>
</protein>
<name>A0ABQ2A2F9_9BACT</name>
<dbReference type="Proteomes" id="UP000637774">
    <property type="component" value="Unassembled WGS sequence"/>
</dbReference>
<evidence type="ECO:0000313" key="1">
    <source>
        <dbReference type="EMBL" id="GGH84881.1"/>
    </source>
</evidence>
<keyword evidence="2" id="KW-1185">Reference proteome</keyword>
<accession>A0ABQ2A2F9</accession>
<reference evidence="2" key="1">
    <citation type="journal article" date="2019" name="Int. J. Syst. Evol. Microbiol.">
        <title>The Global Catalogue of Microorganisms (GCM) 10K type strain sequencing project: providing services to taxonomists for standard genome sequencing and annotation.</title>
        <authorList>
            <consortium name="The Broad Institute Genomics Platform"/>
            <consortium name="The Broad Institute Genome Sequencing Center for Infectious Disease"/>
            <person name="Wu L."/>
            <person name="Ma J."/>
        </authorList>
    </citation>
    <scope>NUCLEOTIDE SEQUENCE [LARGE SCALE GENOMIC DNA]</scope>
    <source>
        <strain evidence="2">CGMCC 1.14966</strain>
    </source>
</reference>
<gene>
    <name evidence="1" type="ORF">GCM10011495_17830</name>
</gene>
<proteinExistence type="predicted"/>
<dbReference type="RefSeq" id="WP_188561718.1">
    <property type="nucleotide sequence ID" value="NZ_BMGY01000013.1"/>
</dbReference>
<comment type="caution">
    <text evidence="1">The sequence shown here is derived from an EMBL/GenBank/DDBJ whole genome shotgun (WGS) entry which is preliminary data.</text>
</comment>
<sequence>MNKPLTPKQAERLREQIADVKRVLAAEKRRFGDYDDSQGYRYLPPKLYVQLGDYAGGLRYVRWFDKNFGDDIGYPDFLFEWTILLFKNGRLRDAERKAVQTYCLNTYLYDQFFGRPLVPLAKWEGSNLEMPYLAEQLPYSSQQPALADFAAWLGQFEHSEEYVAFTTRFVQLRQQLKVADGYETRRALLDELRGLETGF</sequence>